<gene>
    <name evidence="3" type="ORF">HNQ41_002912</name>
</gene>
<dbReference type="GO" id="GO:0046872">
    <property type="term" value="F:metal ion binding"/>
    <property type="evidence" value="ECO:0007669"/>
    <property type="project" value="UniProtKB-KW"/>
</dbReference>
<accession>A0A840QTK3</accession>
<evidence type="ECO:0000259" key="2">
    <source>
        <dbReference type="PROSITE" id="PS51819"/>
    </source>
</evidence>
<dbReference type="GO" id="GO:0016829">
    <property type="term" value="F:lyase activity"/>
    <property type="evidence" value="ECO:0007669"/>
    <property type="project" value="UniProtKB-KW"/>
</dbReference>
<feature type="domain" description="VOC" evidence="2">
    <location>
        <begin position="2"/>
        <end position="128"/>
    </location>
</feature>
<keyword evidence="3" id="KW-0560">Oxidoreductase</keyword>
<evidence type="ECO:0000256" key="1">
    <source>
        <dbReference type="ARBA" id="ARBA00022723"/>
    </source>
</evidence>
<keyword evidence="1" id="KW-0479">Metal-binding</keyword>
<dbReference type="GO" id="GO:0046491">
    <property type="term" value="P:L-methylmalonyl-CoA metabolic process"/>
    <property type="evidence" value="ECO:0007669"/>
    <property type="project" value="TreeGrafter"/>
</dbReference>
<evidence type="ECO:0000313" key="4">
    <source>
        <dbReference type="Proteomes" id="UP000551878"/>
    </source>
</evidence>
<comment type="caution">
    <text evidence="3">The sequence shown here is derived from an EMBL/GenBank/DDBJ whole genome shotgun (WGS) entry which is preliminary data.</text>
</comment>
<dbReference type="InterPro" id="IPR004360">
    <property type="entry name" value="Glyas_Fos-R_dOase_dom"/>
</dbReference>
<dbReference type="InterPro" id="IPR037523">
    <property type="entry name" value="VOC_core"/>
</dbReference>
<dbReference type="GO" id="GO:0004493">
    <property type="term" value="F:methylmalonyl-CoA epimerase activity"/>
    <property type="evidence" value="ECO:0007669"/>
    <property type="project" value="TreeGrafter"/>
</dbReference>
<dbReference type="SUPFAM" id="SSF54593">
    <property type="entry name" value="Glyoxalase/Bleomycin resistance protein/Dihydroxybiphenyl dioxygenase"/>
    <property type="match status" value="1"/>
</dbReference>
<proteinExistence type="predicted"/>
<evidence type="ECO:0000313" key="3">
    <source>
        <dbReference type="EMBL" id="MBB5174695.1"/>
    </source>
</evidence>
<dbReference type="EMBL" id="JACHHB010000015">
    <property type="protein sequence ID" value="MBB5174695.1"/>
    <property type="molecule type" value="Genomic_DNA"/>
</dbReference>
<dbReference type="Proteomes" id="UP000551878">
    <property type="component" value="Unassembled WGS sequence"/>
</dbReference>
<dbReference type="GO" id="GO:0051213">
    <property type="term" value="F:dioxygenase activity"/>
    <property type="evidence" value="ECO:0007669"/>
    <property type="project" value="UniProtKB-KW"/>
</dbReference>
<dbReference type="InterPro" id="IPR029068">
    <property type="entry name" value="Glyas_Bleomycin-R_OHBP_Dase"/>
</dbReference>
<dbReference type="InterPro" id="IPR051785">
    <property type="entry name" value="MMCE/EMCE_epimerase"/>
</dbReference>
<dbReference type="RefSeq" id="WP_184665102.1">
    <property type="nucleotide sequence ID" value="NZ_JACHHB010000015.1"/>
</dbReference>
<dbReference type="PROSITE" id="PS51819">
    <property type="entry name" value="VOC"/>
    <property type="match status" value="1"/>
</dbReference>
<dbReference type="Gene3D" id="3.10.180.10">
    <property type="entry name" value="2,3-Dihydroxybiphenyl 1,2-Dioxygenase, domain 1"/>
    <property type="match status" value="1"/>
</dbReference>
<dbReference type="PANTHER" id="PTHR43048:SF4">
    <property type="entry name" value="RING-CLEAVING DIOXYGENASE-RELATED"/>
    <property type="match status" value="1"/>
</dbReference>
<dbReference type="AlphaFoldDB" id="A0A840QTK3"/>
<keyword evidence="3" id="KW-0456">Lyase</keyword>
<protein>
    <submittedName>
        <fullName evidence="3">Catechol 2,3-dioxygenase-like lactoylglutathione lyase family enzyme</fullName>
    </submittedName>
</protein>
<name>A0A840QTK3_9BACI</name>
<reference evidence="3 4" key="1">
    <citation type="submission" date="2020-08" db="EMBL/GenBank/DDBJ databases">
        <title>Genomic Encyclopedia of Type Strains, Phase IV (KMG-IV): sequencing the most valuable type-strain genomes for metagenomic binning, comparative biology and taxonomic classification.</title>
        <authorList>
            <person name="Goeker M."/>
        </authorList>
    </citation>
    <scope>NUCLEOTIDE SEQUENCE [LARGE SCALE GENOMIC DNA]</scope>
    <source>
        <strain evidence="3 4">DSM 24696</strain>
    </source>
</reference>
<keyword evidence="3" id="KW-0223">Dioxygenase</keyword>
<keyword evidence="4" id="KW-1185">Reference proteome</keyword>
<organism evidence="3 4">
    <name type="scientific">Texcoconibacillus texcoconensis</name>
    <dbReference type="NCBI Taxonomy" id="1095777"/>
    <lineage>
        <taxon>Bacteria</taxon>
        <taxon>Bacillati</taxon>
        <taxon>Bacillota</taxon>
        <taxon>Bacilli</taxon>
        <taxon>Bacillales</taxon>
        <taxon>Bacillaceae</taxon>
        <taxon>Texcoconibacillus</taxon>
    </lineage>
</organism>
<dbReference type="Pfam" id="PF00903">
    <property type="entry name" value="Glyoxalase"/>
    <property type="match status" value="1"/>
</dbReference>
<sequence>MELTHTRLLVNKFRECFRFYSDILGFSVRWGDEHGLYADFQAGGNSTLTIFDRKLMAEVVGTSELPLDAETMDKATLIFKVDSVDQWYEKLLAQEVEFATEPMDRPAWGIRFAHFRDPEGTLIEIFEPLENQE</sequence>
<dbReference type="PANTHER" id="PTHR43048">
    <property type="entry name" value="METHYLMALONYL-COA EPIMERASE"/>
    <property type="match status" value="1"/>
</dbReference>